<protein>
    <submittedName>
        <fullName evidence="1">Uncharacterized protein</fullName>
    </submittedName>
</protein>
<dbReference type="RefSeq" id="WP_109766640.1">
    <property type="nucleotide sequence ID" value="NZ_CP159474.1"/>
</dbReference>
<accession>A0A3A8ABV7</accession>
<keyword evidence="2" id="KW-1185">Reference proteome</keyword>
<evidence type="ECO:0000313" key="2">
    <source>
        <dbReference type="Proteomes" id="UP000246132"/>
    </source>
</evidence>
<evidence type="ECO:0000313" key="1">
    <source>
        <dbReference type="EMBL" id="RKF06808.1"/>
    </source>
</evidence>
<organism evidence="1 2">
    <name type="scientific">Oceaniradius stylonematis</name>
    <dbReference type="NCBI Taxonomy" id="2184161"/>
    <lineage>
        <taxon>Bacteria</taxon>
        <taxon>Pseudomonadati</taxon>
        <taxon>Pseudomonadota</taxon>
        <taxon>Alphaproteobacteria</taxon>
        <taxon>Hyphomicrobiales</taxon>
        <taxon>Ahrensiaceae</taxon>
        <taxon>Oceaniradius</taxon>
    </lineage>
</organism>
<dbReference type="AlphaFoldDB" id="A0A3A8ABV7"/>
<dbReference type="OrthoDB" id="9808314at2"/>
<sequence length="69" mass="7968">MAFEGLITRLNMLFQEMENQPADATELLMQVHLELEQMKAEGLPLPQDLVDLEKRLEAEFTRRGVDRPA</sequence>
<gene>
    <name evidence="1" type="ORF">DEM25_009150</name>
</gene>
<reference evidence="1 2" key="1">
    <citation type="journal article" date="2018" name="Int. J. Syst. Bacteriol.">
        <title>Oceaniradius stylonemae gen. nov., sp. nov., isolated from a red alga, Stylonema cornu-cervi.</title>
        <authorList>
            <person name="Jeong S."/>
        </authorList>
    </citation>
    <scope>NUCLEOTIDE SEQUENCE [LARGE SCALE GENOMIC DNA]</scope>
    <source>
        <strain evidence="1 2">StC1</strain>
    </source>
</reference>
<comment type="caution">
    <text evidence="1">The sequence shown here is derived from an EMBL/GenBank/DDBJ whole genome shotgun (WGS) entry which is preliminary data.</text>
</comment>
<dbReference type="EMBL" id="QFWV02000005">
    <property type="protein sequence ID" value="RKF06808.1"/>
    <property type="molecule type" value="Genomic_DNA"/>
</dbReference>
<proteinExistence type="predicted"/>
<name>A0A3A8ABV7_9HYPH</name>
<dbReference type="Proteomes" id="UP000246132">
    <property type="component" value="Unassembled WGS sequence"/>
</dbReference>